<keyword evidence="4" id="KW-0521">NADP</keyword>
<keyword evidence="3" id="KW-0274">FAD</keyword>
<protein>
    <submittedName>
        <fullName evidence="7">FAD/NAD(P)-binding domain-containing protein</fullName>
    </submittedName>
</protein>
<feature type="region of interest" description="Disordered" evidence="6">
    <location>
        <begin position="173"/>
        <end position="203"/>
    </location>
</feature>
<evidence type="ECO:0000256" key="6">
    <source>
        <dbReference type="SAM" id="MobiDB-lite"/>
    </source>
</evidence>
<dbReference type="InterPro" id="IPR050346">
    <property type="entry name" value="FMO-like"/>
</dbReference>
<proteinExistence type="inferred from homology"/>
<reference evidence="7 8" key="1">
    <citation type="journal article" date="2018" name="Mol. Biol. Evol.">
        <title>Broad Genomic Sampling Reveals a Smut Pathogenic Ancestry of the Fungal Clade Ustilaginomycotina.</title>
        <authorList>
            <person name="Kijpornyongpan T."/>
            <person name="Mondo S.J."/>
            <person name="Barry K."/>
            <person name="Sandor L."/>
            <person name="Lee J."/>
            <person name="Lipzen A."/>
            <person name="Pangilinan J."/>
            <person name="LaButti K."/>
            <person name="Hainaut M."/>
            <person name="Henrissat B."/>
            <person name="Grigoriev I.V."/>
            <person name="Spatafora J.W."/>
            <person name="Aime M.C."/>
        </authorList>
    </citation>
    <scope>NUCLEOTIDE SEQUENCE [LARGE SCALE GENOMIC DNA]</scope>
    <source>
        <strain evidence="7 8">MCA 5214</strain>
    </source>
</reference>
<keyword evidence="5" id="KW-0560">Oxidoreductase</keyword>
<dbReference type="PANTHER" id="PTHR23023">
    <property type="entry name" value="DIMETHYLANILINE MONOOXYGENASE"/>
    <property type="match status" value="1"/>
</dbReference>
<dbReference type="SUPFAM" id="SSF51905">
    <property type="entry name" value="FAD/NAD(P)-binding domain"/>
    <property type="match status" value="2"/>
</dbReference>
<sequence>MSPAVASSSSSSSRKPPLRVAIIGGGPSGLVTAKTLLDGASRWREEGFEVEVSLFEQEKEVGGTFRYRSYAHASLVSSKQLTSFSDFRMPFAHNDHLTLPEYCDYLSAYAQHFRLPERCKRWALGTRVVQVRRAREEEDGNHVVTWQGGEVESAHFDALALCTGLHVEPSVPEIPGLPHVSTAGAKGSKRGEKEQEYTPPNLTPDQARITTLHSATFKDPAIFTGKRVLIMGTGETGMDLSYLAVKARASSIVLCTRGGFLSFPAVLSDFTVLGQRFEGKLPIDGLISNLCETAYVHPWIGASRLRWFVSDFGLRNVVLPALTGTKAGCSQWVGELPPEKQGRAYVFLNKSAKAMPYINRPYKKRSRWAERFAEYLNPPDYTEEEVGIDLAPFPSHVTPEGEVVFTRNGRKEDLRMREKLREEPFKPDVAVYATGYSQSFPFLTDDYPLPREADVRGVWKRDDPSVAFIGFTRPGVGAIPPQAEMCAQLWSLVLAGKLSPPRGKGHYNLLQPAEARITYGVDYSAYVSQLARDMHSDPGLWELWRDYGVKTMLCYALGAAFTVFYRLEGPWKDARVKETVERELWDTIVRRGVGGNLMMGVIPMIFYGWLNALAWLLEQVLHLALLPARVLGVVEKESAPPAALVDVRKRR</sequence>
<dbReference type="EMBL" id="KZ819674">
    <property type="protein sequence ID" value="PWN25906.1"/>
    <property type="molecule type" value="Genomic_DNA"/>
</dbReference>
<gene>
    <name evidence="7" type="ORF">BDZ90DRAFT_222862</name>
</gene>
<accession>A0A316UKW0</accession>
<dbReference type="InterPro" id="IPR000960">
    <property type="entry name" value="Flavin_mOase"/>
</dbReference>
<evidence type="ECO:0000256" key="3">
    <source>
        <dbReference type="ARBA" id="ARBA00022827"/>
    </source>
</evidence>
<dbReference type="Proteomes" id="UP000245884">
    <property type="component" value="Unassembled WGS sequence"/>
</dbReference>
<dbReference type="InterPro" id="IPR036188">
    <property type="entry name" value="FAD/NAD-bd_sf"/>
</dbReference>
<comment type="similarity">
    <text evidence="1">Belongs to the FMO family.</text>
</comment>
<evidence type="ECO:0000313" key="7">
    <source>
        <dbReference type="EMBL" id="PWN25906.1"/>
    </source>
</evidence>
<dbReference type="GO" id="GO:0004499">
    <property type="term" value="F:N,N-dimethylaniline monooxygenase activity"/>
    <property type="evidence" value="ECO:0007669"/>
    <property type="project" value="InterPro"/>
</dbReference>
<name>A0A316UKW0_9BASI</name>
<evidence type="ECO:0000256" key="1">
    <source>
        <dbReference type="ARBA" id="ARBA00009183"/>
    </source>
</evidence>
<evidence type="ECO:0000256" key="5">
    <source>
        <dbReference type="ARBA" id="ARBA00023002"/>
    </source>
</evidence>
<dbReference type="Pfam" id="PF00743">
    <property type="entry name" value="FMO-like"/>
    <property type="match status" value="2"/>
</dbReference>
<evidence type="ECO:0000313" key="8">
    <source>
        <dbReference type="Proteomes" id="UP000245884"/>
    </source>
</evidence>
<keyword evidence="2" id="KW-0285">Flavoprotein</keyword>
<dbReference type="GO" id="GO:0050660">
    <property type="term" value="F:flavin adenine dinucleotide binding"/>
    <property type="evidence" value="ECO:0007669"/>
    <property type="project" value="InterPro"/>
</dbReference>
<dbReference type="InterPro" id="IPR020946">
    <property type="entry name" value="Flavin_mOase-like"/>
</dbReference>
<evidence type="ECO:0000256" key="4">
    <source>
        <dbReference type="ARBA" id="ARBA00022857"/>
    </source>
</evidence>
<organism evidence="7 8">
    <name type="scientific">Jaminaea rosea</name>
    <dbReference type="NCBI Taxonomy" id="1569628"/>
    <lineage>
        <taxon>Eukaryota</taxon>
        <taxon>Fungi</taxon>
        <taxon>Dikarya</taxon>
        <taxon>Basidiomycota</taxon>
        <taxon>Ustilaginomycotina</taxon>
        <taxon>Exobasidiomycetes</taxon>
        <taxon>Microstromatales</taxon>
        <taxon>Microstromatales incertae sedis</taxon>
        <taxon>Jaminaea</taxon>
    </lineage>
</organism>
<dbReference type="PIRSF" id="PIRSF000332">
    <property type="entry name" value="FMO"/>
    <property type="match status" value="1"/>
</dbReference>
<dbReference type="STRING" id="1569628.A0A316UKW0"/>
<dbReference type="AlphaFoldDB" id="A0A316UKW0"/>
<dbReference type="GO" id="GO:0050661">
    <property type="term" value="F:NADP binding"/>
    <property type="evidence" value="ECO:0007669"/>
    <property type="project" value="InterPro"/>
</dbReference>
<dbReference type="GeneID" id="37026367"/>
<dbReference type="RefSeq" id="XP_025360518.1">
    <property type="nucleotide sequence ID" value="XM_025504544.1"/>
</dbReference>
<keyword evidence="8" id="KW-1185">Reference proteome</keyword>
<evidence type="ECO:0000256" key="2">
    <source>
        <dbReference type="ARBA" id="ARBA00022630"/>
    </source>
</evidence>
<dbReference type="OrthoDB" id="74360at2759"/>
<dbReference type="Gene3D" id="3.50.50.60">
    <property type="entry name" value="FAD/NAD(P)-binding domain"/>
    <property type="match status" value="2"/>
</dbReference>